<protein>
    <submittedName>
        <fullName evidence="1">Uncharacterized protein</fullName>
    </submittedName>
</protein>
<keyword evidence="2" id="KW-1185">Reference proteome</keyword>
<organism evidence="1 2">
    <name type="scientific">Paraburkholderia dipogonis</name>
    <dbReference type="NCBI Taxonomy" id="1211383"/>
    <lineage>
        <taxon>Bacteria</taxon>
        <taxon>Pseudomonadati</taxon>
        <taxon>Pseudomonadota</taxon>
        <taxon>Betaproteobacteria</taxon>
        <taxon>Burkholderiales</taxon>
        <taxon>Burkholderiaceae</taxon>
        <taxon>Paraburkholderia</taxon>
    </lineage>
</organism>
<dbReference type="RefSeq" id="WP_408183116.1">
    <property type="nucleotide sequence ID" value="NZ_JAQQEZ010000084.1"/>
</dbReference>
<sequence length="77" mass="8200">MTPRGGKPQVGIVALQMHTDVDVGSRNVLLSNPQITGTTFPDTDPATAKKLDQLVRKFLDPQASLTLSVDRVVAGSK</sequence>
<name>A0ABW9B7I7_9BURK</name>
<dbReference type="EMBL" id="JAQQEZ010000084">
    <property type="protein sequence ID" value="MFM0008171.1"/>
    <property type="molecule type" value="Genomic_DNA"/>
</dbReference>
<reference evidence="1 2" key="1">
    <citation type="journal article" date="2024" name="Chem. Sci.">
        <title>Discovery of megapolipeptins by genome mining of a Burkholderiales bacteria collection.</title>
        <authorList>
            <person name="Paulo B.S."/>
            <person name="Recchia M.J.J."/>
            <person name="Lee S."/>
            <person name="Fergusson C.H."/>
            <person name="Romanowski S.B."/>
            <person name="Hernandez A."/>
            <person name="Krull N."/>
            <person name="Liu D.Y."/>
            <person name="Cavanagh H."/>
            <person name="Bos A."/>
            <person name="Gray C.A."/>
            <person name="Murphy B.T."/>
            <person name="Linington R.G."/>
            <person name="Eustaquio A.S."/>
        </authorList>
    </citation>
    <scope>NUCLEOTIDE SEQUENCE [LARGE SCALE GENOMIC DNA]</scope>
    <source>
        <strain evidence="1 2">RL17-350-BIC-A</strain>
    </source>
</reference>
<dbReference type="Proteomes" id="UP001629230">
    <property type="component" value="Unassembled WGS sequence"/>
</dbReference>
<accession>A0ABW9B7I7</accession>
<evidence type="ECO:0000313" key="1">
    <source>
        <dbReference type="EMBL" id="MFM0008171.1"/>
    </source>
</evidence>
<gene>
    <name evidence="1" type="ORF">PQR57_45605</name>
</gene>
<evidence type="ECO:0000313" key="2">
    <source>
        <dbReference type="Proteomes" id="UP001629230"/>
    </source>
</evidence>
<comment type="caution">
    <text evidence="1">The sequence shown here is derived from an EMBL/GenBank/DDBJ whole genome shotgun (WGS) entry which is preliminary data.</text>
</comment>
<proteinExistence type="predicted"/>